<dbReference type="AlphaFoldDB" id="A0A1G6W3E4"/>
<feature type="domain" description="AB hydrolase-1" evidence="1">
    <location>
        <begin position="12"/>
        <end position="128"/>
    </location>
</feature>
<dbReference type="PRINTS" id="PR00111">
    <property type="entry name" value="ABHYDROLASE"/>
</dbReference>
<dbReference type="PANTHER" id="PTHR43433">
    <property type="entry name" value="HYDROLASE, ALPHA/BETA FOLD FAMILY PROTEIN"/>
    <property type="match status" value="1"/>
</dbReference>
<dbReference type="STRING" id="58114.SAMN05216270_105278"/>
<evidence type="ECO:0000259" key="1">
    <source>
        <dbReference type="Pfam" id="PF00561"/>
    </source>
</evidence>
<name>A0A1G6W3E4_9ACTN</name>
<accession>A0A1G6W3E4</accession>
<dbReference type="RefSeq" id="WP_091033671.1">
    <property type="nucleotide sequence ID" value="NZ_FNAD01000005.1"/>
</dbReference>
<dbReference type="OrthoDB" id="3396704at2"/>
<dbReference type="Proteomes" id="UP000198949">
    <property type="component" value="Unassembled WGS sequence"/>
</dbReference>
<dbReference type="Pfam" id="PF00561">
    <property type="entry name" value="Abhydrolase_1"/>
    <property type="match status" value="1"/>
</dbReference>
<gene>
    <name evidence="2" type="ORF">SAMN05216270_105278</name>
</gene>
<dbReference type="InterPro" id="IPR029058">
    <property type="entry name" value="AB_hydrolase_fold"/>
</dbReference>
<reference evidence="3" key="1">
    <citation type="submission" date="2016-10" db="EMBL/GenBank/DDBJ databases">
        <authorList>
            <person name="Varghese N."/>
            <person name="Submissions S."/>
        </authorList>
    </citation>
    <scope>NUCLEOTIDE SEQUENCE [LARGE SCALE GENOMIC DNA]</scope>
    <source>
        <strain evidence="3">CGMCC 4.3516</strain>
    </source>
</reference>
<dbReference type="InterPro" id="IPR050471">
    <property type="entry name" value="AB_hydrolase"/>
</dbReference>
<dbReference type="EMBL" id="FNAD01000005">
    <property type="protein sequence ID" value="SDD60243.1"/>
    <property type="molecule type" value="Genomic_DNA"/>
</dbReference>
<sequence length="257" mass="27280">MIPHHVIDGDGPPVVLLNSLGTTLDMWRPQVTALSAAFLLVRLDFRGHGGTPAAAGALTVGDLARDVVELLDHLAVPSAHIAGASLGGAVAMRIAHDHPGRVERLALVSTAARIGTPESWRERAETVRADGGAGISEAAMGRWFSPAFHADQPGTVAAFRERFDATDAEGYAACCEALSRFDMRGELTEIHCPAVVIAGTGDEVTTVADAAYLDERIPNARMVLAEGAKHLLTVERADWANRILLDFFTTDDSQARA</sequence>
<proteinExistence type="predicted"/>
<dbReference type="InterPro" id="IPR000073">
    <property type="entry name" value="AB_hydrolase_1"/>
</dbReference>
<evidence type="ECO:0000313" key="2">
    <source>
        <dbReference type="EMBL" id="SDD60243.1"/>
    </source>
</evidence>
<protein>
    <submittedName>
        <fullName evidence="2">3-oxoadipate enol-lactonase</fullName>
    </submittedName>
</protein>
<dbReference type="PANTHER" id="PTHR43433:SF5">
    <property type="entry name" value="AB HYDROLASE-1 DOMAIN-CONTAINING PROTEIN"/>
    <property type="match status" value="1"/>
</dbReference>
<dbReference type="SUPFAM" id="SSF53474">
    <property type="entry name" value="alpha/beta-Hydrolases"/>
    <property type="match status" value="1"/>
</dbReference>
<keyword evidence="3" id="KW-1185">Reference proteome</keyword>
<evidence type="ECO:0000313" key="3">
    <source>
        <dbReference type="Proteomes" id="UP000198949"/>
    </source>
</evidence>
<dbReference type="GO" id="GO:0003824">
    <property type="term" value="F:catalytic activity"/>
    <property type="evidence" value="ECO:0007669"/>
    <property type="project" value="UniProtKB-ARBA"/>
</dbReference>
<organism evidence="2 3">
    <name type="scientific">Glycomyces harbinensis</name>
    <dbReference type="NCBI Taxonomy" id="58114"/>
    <lineage>
        <taxon>Bacteria</taxon>
        <taxon>Bacillati</taxon>
        <taxon>Actinomycetota</taxon>
        <taxon>Actinomycetes</taxon>
        <taxon>Glycomycetales</taxon>
        <taxon>Glycomycetaceae</taxon>
        <taxon>Glycomyces</taxon>
    </lineage>
</organism>
<dbReference type="Gene3D" id="3.40.50.1820">
    <property type="entry name" value="alpha/beta hydrolase"/>
    <property type="match status" value="1"/>
</dbReference>